<comment type="similarity">
    <text evidence="2">Belongs to the autoinducer-2 exporter (AI-2E) (TC 2.A.86) family.</text>
</comment>
<accession>A0A7T0KH15</accession>
<evidence type="ECO:0000256" key="7">
    <source>
        <dbReference type="ARBA" id="ARBA00023136"/>
    </source>
</evidence>
<proteinExistence type="inferred from homology"/>
<protein>
    <submittedName>
        <fullName evidence="10">AI-2E family transporter</fullName>
    </submittedName>
</protein>
<feature type="transmembrane region" description="Helical" evidence="9">
    <location>
        <begin position="201"/>
        <end position="222"/>
    </location>
</feature>
<name>A0A7T0KH15_9CORY</name>
<reference evidence="10 11" key="1">
    <citation type="submission" date="2020-11" db="EMBL/GenBank/DDBJ databases">
        <title>Corynebacterium sp. ZJ-599.</title>
        <authorList>
            <person name="Zhou J."/>
        </authorList>
    </citation>
    <scope>NUCLEOTIDE SEQUENCE [LARGE SCALE GENOMIC DNA]</scope>
    <source>
        <strain evidence="10 11">ZJ-599</strain>
    </source>
</reference>
<feature type="transmembrane region" description="Helical" evidence="9">
    <location>
        <begin position="32"/>
        <end position="50"/>
    </location>
</feature>
<feature type="transmembrane region" description="Helical" evidence="9">
    <location>
        <begin position="298"/>
        <end position="329"/>
    </location>
</feature>
<feature type="transmembrane region" description="Helical" evidence="9">
    <location>
        <begin position="7"/>
        <end position="26"/>
    </location>
</feature>
<dbReference type="AlphaFoldDB" id="A0A7T0KH15"/>
<sequence length="454" mass="47109">MATVAARFILIVVALGIAGYLLRFIWTGLLPVLLALLMTTALYPVTAWIRTRLRFPAALAAVSTLLVFFGVIGGIFTAMAPTVRRQGAELISQAEGGIAQLGGMLDQLPIDIEGDQVQNALQDLTNVVKGQASNIATGVMTGVSTASSIIVCVVIMFFLSFFFIKEGERFLPWLRKYTGATAGWHITELCNRIWKTLSGFIQAQAAVAMVDAVFIGLGLWVLQVPLAFVIAVITFFGGFIPIIGAVVAGALAVIIALVSKGLTTALLALLVVIAVQQLESNVLQPILQSKAMGLHATVVLLSVTVGSALAGIIGAFLAVPVAATISVVLRYGALTTALRAGEVDPYTAEIITGAPKASRRDRKADKESDFADEAARTLREGATDVAELDPNSPRGKIRELYIAMSPKHWQAPEPPAESADAGPADAAAAAAGPAGAGSAGPAGAAGAEGSDAAR</sequence>
<feature type="compositionally biased region" description="Low complexity" evidence="8">
    <location>
        <begin position="416"/>
        <end position="433"/>
    </location>
</feature>
<evidence type="ECO:0000256" key="2">
    <source>
        <dbReference type="ARBA" id="ARBA00009773"/>
    </source>
</evidence>
<evidence type="ECO:0000313" key="10">
    <source>
        <dbReference type="EMBL" id="QPK80422.1"/>
    </source>
</evidence>
<keyword evidence="3" id="KW-0813">Transport</keyword>
<keyword evidence="7 9" id="KW-0472">Membrane</keyword>
<keyword evidence="5 9" id="KW-0812">Transmembrane</keyword>
<evidence type="ECO:0000256" key="5">
    <source>
        <dbReference type="ARBA" id="ARBA00022692"/>
    </source>
</evidence>
<evidence type="ECO:0000256" key="3">
    <source>
        <dbReference type="ARBA" id="ARBA00022448"/>
    </source>
</evidence>
<feature type="transmembrane region" description="Helical" evidence="9">
    <location>
        <begin position="57"/>
        <end position="80"/>
    </location>
</feature>
<dbReference type="Pfam" id="PF01594">
    <property type="entry name" value="AI-2E_transport"/>
    <property type="match status" value="1"/>
</dbReference>
<dbReference type="Proteomes" id="UP000594681">
    <property type="component" value="Chromosome"/>
</dbReference>
<dbReference type="PANTHER" id="PTHR21716">
    <property type="entry name" value="TRANSMEMBRANE PROTEIN"/>
    <property type="match status" value="1"/>
</dbReference>
<feature type="transmembrane region" description="Helical" evidence="9">
    <location>
        <begin position="228"/>
        <end position="254"/>
    </location>
</feature>
<dbReference type="EMBL" id="CP064954">
    <property type="protein sequence ID" value="QPK80422.1"/>
    <property type="molecule type" value="Genomic_DNA"/>
</dbReference>
<dbReference type="PANTHER" id="PTHR21716:SF53">
    <property type="entry name" value="PERMEASE PERM-RELATED"/>
    <property type="match status" value="1"/>
</dbReference>
<evidence type="ECO:0000256" key="9">
    <source>
        <dbReference type="SAM" id="Phobius"/>
    </source>
</evidence>
<dbReference type="InterPro" id="IPR002549">
    <property type="entry name" value="AI-2E-like"/>
</dbReference>
<organism evidence="10 11">
    <name type="scientific">Corynebacterium lizhenjunii</name>
    <dbReference type="NCBI Taxonomy" id="2709394"/>
    <lineage>
        <taxon>Bacteria</taxon>
        <taxon>Bacillati</taxon>
        <taxon>Actinomycetota</taxon>
        <taxon>Actinomycetes</taxon>
        <taxon>Mycobacteriales</taxon>
        <taxon>Corynebacteriaceae</taxon>
        <taxon>Corynebacterium</taxon>
    </lineage>
</organism>
<evidence type="ECO:0000256" key="1">
    <source>
        <dbReference type="ARBA" id="ARBA00004651"/>
    </source>
</evidence>
<keyword evidence="11" id="KW-1185">Reference proteome</keyword>
<dbReference type="GO" id="GO:0055085">
    <property type="term" value="P:transmembrane transport"/>
    <property type="evidence" value="ECO:0007669"/>
    <property type="project" value="TreeGrafter"/>
</dbReference>
<evidence type="ECO:0000256" key="6">
    <source>
        <dbReference type="ARBA" id="ARBA00022989"/>
    </source>
</evidence>
<evidence type="ECO:0000313" key="11">
    <source>
        <dbReference type="Proteomes" id="UP000594681"/>
    </source>
</evidence>
<gene>
    <name evidence="10" type="ORF">G7Y31_10750</name>
</gene>
<evidence type="ECO:0000256" key="8">
    <source>
        <dbReference type="SAM" id="MobiDB-lite"/>
    </source>
</evidence>
<feature type="region of interest" description="Disordered" evidence="8">
    <location>
        <begin position="405"/>
        <end position="454"/>
    </location>
</feature>
<keyword evidence="4" id="KW-1003">Cell membrane</keyword>
<comment type="subcellular location">
    <subcellularLocation>
        <location evidence="1">Cell membrane</location>
        <topology evidence="1">Multi-pass membrane protein</topology>
    </subcellularLocation>
</comment>
<feature type="transmembrane region" description="Helical" evidence="9">
    <location>
        <begin position="143"/>
        <end position="164"/>
    </location>
</feature>
<feature type="compositionally biased region" description="Low complexity" evidence="8">
    <location>
        <begin position="441"/>
        <end position="454"/>
    </location>
</feature>
<feature type="transmembrane region" description="Helical" evidence="9">
    <location>
        <begin position="261"/>
        <end position="278"/>
    </location>
</feature>
<evidence type="ECO:0000256" key="4">
    <source>
        <dbReference type="ARBA" id="ARBA00022475"/>
    </source>
</evidence>
<keyword evidence="6 9" id="KW-1133">Transmembrane helix</keyword>
<dbReference type="KEGG" id="cliz:G7Y31_10750"/>
<dbReference type="GO" id="GO:0005886">
    <property type="term" value="C:plasma membrane"/>
    <property type="evidence" value="ECO:0007669"/>
    <property type="project" value="UniProtKB-SubCell"/>
</dbReference>